<dbReference type="PROSITE" id="PS51257">
    <property type="entry name" value="PROKAR_LIPOPROTEIN"/>
    <property type="match status" value="1"/>
</dbReference>
<reference evidence="11" key="1">
    <citation type="submission" date="2020-11" db="EMBL/GenBank/DDBJ databases">
        <title>Chlorella ohadii genome sequencing and assembly.</title>
        <authorList>
            <person name="Murik O."/>
            <person name="Treves H."/>
            <person name="Kedem I."/>
            <person name="Shotland Y."/>
            <person name="Kaplan A."/>
        </authorList>
    </citation>
    <scope>NUCLEOTIDE SEQUENCE</scope>
    <source>
        <strain evidence="11">1</strain>
    </source>
</reference>
<dbReference type="GO" id="GO:0016740">
    <property type="term" value="F:transferase activity"/>
    <property type="evidence" value="ECO:0007669"/>
    <property type="project" value="UniProtKB-ARBA"/>
</dbReference>
<evidence type="ECO:0000256" key="7">
    <source>
        <dbReference type="ARBA" id="ARBA00023209"/>
    </source>
</evidence>
<accession>A0AAD5DQ70</accession>
<comment type="caution">
    <text evidence="11">The sequence shown here is derived from an EMBL/GenBank/DDBJ whole genome shotgun (WGS) entry which is preliminary data.</text>
</comment>
<dbReference type="Gene3D" id="1.20.120.1630">
    <property type="match status" value="1"/>
</dbReference>
<evidence type="ECO:0000313" key="11">
    <source>
        <dbReference type="EMBL" id="KAI7840429.1"/>
    </source>
</evidence>
<feature type="transmembrane region" description="Helical" evidence="9">
    <location>
        <begin position="170"/>
        <end position="198"/>
    </location>
</feature>
<dbReference type="Proteomes" id="UP001205105">
    <property type="component" value="Unassembled WGS sequence"/>
</dbReference>
<keyword evidence="10" id="KW-0732">Signal</keyword>
<protein>
    <recommendedName>
        <fullName evidence="13">Protein-S-isoprenylcysteine O-methyltransferase</fullName>
    </recommendedName>
</protein>
<gene>
    <name evidence="11" type="ORF">COHA_005859</name>
</gene>
<keyword evidence="5" id="KW-0443">Lipid metabolism</keyword>
<keyword evidence="4 9" id="KW-1133">Transmembrane helix</keyword>
<dbReference type="GO" id="GO:0008654">
    <property type="term" value="P:phospholipid biosynthetic process"/>
    <property type="evidence" value="ECO:0007669"/>
    <property type="project" value="UniProtKB-KW"/>
</dbReference>
<keyword evidence="2" id="KW-0444">Lipid biosynthesis</keyword>
<dbReference type="AlphaFoldDB" id="A0AAD5DQ70"/>
<sequence>MRAIAQVLSLAAALACLILLPAYASERLGQQPLKAAASYSLYLLFFASGTISRMLRYGRLAEAQRDAQRSSGGARLALLLFAAVLVPAGHWAAWWDSSLAHLAAAAPKAAAAAASWVLPAAGYSLMLAGWALNAAAAAALGKAYNRVVAPDELVTTGPYALVQHPIYTSYMLLFAGHALSLGSPAAAALLLVGCLWYYRRRTRLEEAVLEDTFGGRYRQYRHSTGRFLPCLH</sequence>
<evidence type="ECO:0000256" key="4">
    <source>
        <dbReference type="ARBA" id="ARBA00022989"/>
    </source>
</evidence>
<feature type="signal peptide" evidence="10">
    <location>
        <begin position="1"/>
        <end position="24"/>
    </location>
</feature>
<dbReference type="PANTHER" id="PTHR12714:SF11">
    <property type="entry name" value="PROTEIN C-TERMINAL S-ISOPRENYLCYSTEINE CARBOXYL O-METHYLTRANSFERASE"/>
    <property type="match status" value="1"/>
</dbReference>
<feature type="transmembrane region" description="Helical" evidence="9">
    <location>
        <begin position="76"/>
        <end position="93"/>
    </location>
</feature>
<dbReference type="GO" id="GO:0012505">
    <property type="term" value="C:endomembrane system"/>
    <property type="evidence" value="ECO:0007669"/>
    <property type="project" value="UniProtKB-SubCell"/>
</dbReference>
<proteinExistence type="predicted"/>
<keyword evidence="6 9" id="KW-0472">Membrane</keyword>
<comment type="subcellular location">
    <subcellularLocation>
        <location evidence="1">Endomembrane system</location>
        <topology evidence="1">Multi-pass membrane protein</topology>
    </subcellularLocation>
</comment>
<evidence type="ECO:0000256" key="2">
    <source>
        <dbReference type="ARBA" id="ARBA00022516"/>
    </source>
</evidence>
<keyword evidence="7" id="KW-0594">Phospholipid biosynthesis</keyword>
<evidence type="ECO:0000256" key="8">
    <source>
        <dbReference type="ARBA" id="ARBA00023264"/>
    </source>
</evidence>
<name>A0AAD5DQ70_9CHLO</name>
<feature type="transmembrane region" description="Helical" evidence="9">
    <location>
        <begin position="34"/>
        <end position="55"/>
    </location>
</feature>
<evidence type="ECO:0000256" key="10">
    <source>
        <dbReference type="SAM" id="SignalP"/>
    </source>
</evidence>
<evidence type="ECO:0000256" key="3">
    <source>
        <dbReference type="ARBA" id="ARBA00022692"/>
    </source>
</evidence>
<evidence type="ECO:0000313" key="12">
    <source>
        <dbReference type="Proteomes" id="UP001205105"/>
    </source>
</evidence>
<keyword evidence="3 9" id="KW-0812">Transmembrane</keyword>
<evidence type="ECO:0008006" key="13">
    <source>
        <dbReference type="Google" id="ProtNLM"/>
    </source>
</evidence>
<keyword evidence="12" id="KW-1185">Reference proteome</keyword>
<organism evidence="11 12">
    <name type="scientific">Chlorella ohadii</name>
    <dbReference type="NCBI Taxonomy" id="2649997"/>
    <lineage>
        <taxon>Eukaryota</taxon>
        <taxon>Viridiplantae</taxon>
        <taxon>Chlorophyta</taxon>
        <taxon>core chlorophytes</taxon>
        <taxon>Trebouxiophyceae</taxon>
        <taxon>Chlorellales</taxon>
        <taxon>Chlorellaceae</taxon>
        <taxon>Chlorella clade</taxon>
        <taxon>Chlorella</taxon>
    </lineage>
</organism>
<evidence type="ECO:0000256" key="1">
    <source>
        <dbReference type="ARBA" id="ARBA00004127"/>
    </source>
</evidence>
<feature type="chain" id="PRO_5042270712" description="Protein-S-isoprenylcysteine O-methyltransferase" evidence="10">
    <location>
        <begin position="25"/>
        <end position="232"/>
    </location>
</feature>
<dbReference type="EMBL" id="JADXDR010000080">
    <property type="protein sequence ID" value="KAI7840429.1"/>
    <property type="molecule type" value="Genomic_DNA"/>
</dbReference>
<evidence type="ECO:0000256" key="9">
    <source>
        <dbReference type="SAM" id="Phobius"/>
    </source>
</evidence>
<evidence type="ECO:0000256" key="6">
    <source>
        <dbReference type="ARBA" id="ARBA00023136"/>
    </source>
</evidence>
<dbReference type="Pfam" id="PF04191">
    <property type="entry name" value="PEMT"/>
    <property type="match status" value="1"/>
</dbReference>
<evidence type="ECO:0000256" key="5">
    <source>
        <dbReference type="ARBA" id="ARBA00023098"/>
    </source>
</evidence>
<dbReference type="PANTHER" id="PTHR12714">
    <property type="entry name" value="PROTEIN-S ISOPRENYLCYSTEINE O-METHYLTRANSFERASE"/>
    <property type="match status" value="1"/>
</dbReference>
<dbReference type="InterPro" id="IPR007318">
    <property type="entry name" value="Phopholipid_MeTrfase"/>
</dbReference>
<keyword evidence="8" id="KW-1208">Phospholipid metabolism</keyword>